<reference evidence="1" key="1">
    <citation type="journal article" date="2020" name="Nature">
        <title>Giant virus diversity and host interactions through global metagenomics.</title>
        <authorList>
            <person name="Schulz F."/>
            <person name="Roux S."/>
            <person name="Paez-Espino D."/>
            <person name="Jungbluth S."/>
            <person name="Walsh D.A."/>
            <person name="Denef V.J."/>
            <person name="McMahon K.D."/>
            <person name="Konstantinidis K.T."/>
            <person name="Eloe-Fadrosh E.A."/>
            <person name="Kyrpides N.C."/>
            <person name="Woyke T."/>
        </authorList>
    </citation>
    <scope>NUCLEOTIDE SEQUENCE</scope>
    <source>
        <strain evidence="1">GVMAG-S-ERX555943-30</strain>
    </source>
</reference>
<dbReference type="AlphaFoldDB" id="A0A6C0AUJ7"/>
<accession>A0A6C0AUJ7</accession>
<protein>
    <submittedName>
        <fullName evidence="1">Uncharacterized protein</fullName>
    </submittedName>
</protein>
<sequence length="209" mass="23768">MNVAQQQQEQEQQLGVETTQGYCSAIAQELSKVSEAVIESFITVKGNTQSAERETIQLVRTILDQLGYTYDEAPSQSSKDFRSINKTGLNLEVKKCDSMRIICNDTLPCADTMYIVIFTGKTYKRTPEKNIRPQIFTAMGDEFLVDSPWVYEFERELNALRDKYGRGDNKKQLSGLMSVYPRPTYSANIQPFLKIPFKDESADEGMDVE</sequence>
<proteinExistence type="predicted"/>
<dbReference type="EMBL" id="MN738755">
    <property type="protein sequence ID" value="QHS83428.1"/>
    <property type="molecule type" value="Genomic_DNA"/>
</dbReference>
<name>A0A6C0AUJ7_9ZZZZ</name>
<organism evidence="1">
    <name type="scientific">viral metagenome</name>
    <dbReference type="NCBI Taxonomy" id="1070528"/>
    <lineage>
        <taxon>unclassified sequences</taxon>
        <taxon>metagenomes</taxon>
        <taxon>organismal metagenomes</taxon>
    </lineage>
</organism>
<evidence type="ECO:0000313" key="1">
    <source>
        <dbReference type="EMBL" id="QHS83428.1"/>
    </source>
</evidence>